<feature type="transmembrane region" description="Helical" evidence="1">
    <location>
        <begin position="63"/>
        <end position="83"/>
    </location>
</feature>
<dbReference type="EMBL" id="WUAV01000005">
    <property type="protein sequence ID" value="KAF1753669.1"/>
    <property type="molecule type" value="Genomic_DNA"/>
</dbReference>
<keyword evidence="1" id="KW-0812">Transmembrane</keyword>
<dbReference type="GeneID" id="78776899"/>
<sequence>MFPALAGISLGVLNSFNVTVEFQGLEVLIALGYVCTAILFVFENRFYTICAQNCEIWKWFRHVWLAGHYIVVAILYSGFLFFIPDQTNLPENVFRRLPCLLRNLYEAPILVIAEDYTYHVIFPSVVSVAISRSSRTNKKYTKSYLKILVLGDITAIVLHN</sequence>
<keyword evidence="1" id="KW-0472">Membrane</keyword>
<organism evidence="2 3">
    <name type="scientific">Caenorhabditis remanei</name>
    <name type="common">Caenorhabditis vulgaris</name>
    <dbReference type="NCBI Taxonomy" id="31234"/>
    <lineage>
        <taxon>Eukaryota</taxon>
        <taxon>Metazoa</taxon>
        <taxon>Ecdysozoa</taxon>
        <taxon>Nematoda</taxon>
        <taxon>Chromadorea</taxon>
        <taxon>Rhabditida</taxon>
        <taxon>Rhabditina</taxon>
        <taxon>Rhabditomorpha</taxon>
        <taxon>Rhabditoidea</taxon>
        <taxon>Rhabditidae</taxon>
        <taxon>Peloderinae</taxon>
        <taxon>Caenorhabditis</taxon>
    </lineage>
</organism>
<dbReference type="RefSeq" id="XP_053582374.1">
    <property type="nucleotide sequence ID" value="XM_053733461.1"/>
</dbReference>
<evidence type="ECO:0000313" key="3">
    <source>
        <dbReference type="Proteomes" id="UP000483820"/>
    </source>
</evidence>
<evidence type="ECO:0000313" key="2">
    <source>
        <dbReference type="EMBL" id="KAF1753669.1"/>
    </source>
</evidence>
<gene>
    <name evidence="2" type="ORF">GCK72_020226</name>
</gene>
<evidence type="ECO:0000256" key="1">
    <source>
        <dbReference type="SAM" id="Phobius"/>
    </source>
</evidence>
<dbReference type="Pfam" id="PF10318">
    <property type="entry name" value="7TM_GPCR_Srh"/>
    <property type="match status" value="1"/>
</dbReference>
<dbReference type="InterPro" id="IPR019422">
    <property type="entry name" value="7TM_GPCR_serpentine_rcpt_Srh"/>
</dbReference>
<feature type="transmembrane region" description="Helical" evidence="1">
    <location>
        <begin position="25"/>
        <end position="42"/>
    </location>
</feature>
<dbReference type="AlphaFoldDB" id="A0A6A5GGW2"/>
<reference evidence="2 3" key="1">
    <citation type="submission" date="2019-12" db="EMBL/GenBank/DDBJ databases">
        <title>Chromosome-level assembly of the Caenorhabditis remanei genome.</title>
        <authorList>
            <person name="Teterina A.A."/>
            <person name="Willis J.H."/>
            <person name="Phillips P.C."/>
        </authorList>
    </citation>
    <scope>NUCLEOTIDE SEQUENCE [LARGE SCALE GENOMIC DNA]</scope>
    <source>
        <strain evidence="2 3">PX506</strain>
        <tissue evidence="2">Whole organism</tissue>
    </source>
</reference>
<accession>A0A6A5GGW2</accession>
<dbReference type="Proteomes" id="UP000483820">
    <property type="component" value="Chromosome V"/>
</dbReference>
<dbReference type="KEGG" id="crq:GCK72_020226"/>
<dbReference type="CTD" id="78776899"/>
<name>A0A6A5GGW2_CAERE</name>
<comment type="caution">
    <text evidence="2">The sequence shown here is derived from an EMBL/GenBank/DDBJ whole genome shotgun (WGS) entry which is preliminary data.</text>
</comment>
<protein>
    <submittedName>
        <fullName evidence="2">Uncharacterized protein</fullName>
    </submittedName>
</protein>
<keyword evidence="1" id="KW-1133">Transmembrane helix</keyword>
<proteinExistence type="predicted"/>